<keyword evidence="3" id="KW-1185">Reference proteome</keyword>
<dbReference type="InterPro" id="IPR025476">
    <property type="entry name" value="Helitron_helicase-like"/>
</dbReference>
<dbReference type="EMBL" id="KE125075">
    <property type="protein sequence ID" value="EPB71997.1"/>
    <property type="molecule type" value="Genomic_DNA"/>
</dbReference>
<dbReference type="Pfam" id="PF14214">
    <property type="entry name" value="Helitron_like_N"/>
    <property type="match status" value="1"/>
</dbReference>
<proteinExistence type="predicted"/>
<evidence type="ECO:0000259" key="1">
    <source>
        <dbReference type="Pfam" id="PF14214"/>
    </source>
</evidence>
<sequence length="359" mass="41546">MEFSRTLDGSPRHIHEYAEDAMLYVRTYGRPDLFITFTCNPEWTEIREKLLIGQAPSDRHDLITRVSKQKVTKLIDVITKSHIYGETRCWLHSVEWQKRGLRHAHILLWLKDKIHPTQIDDIISVEIPNPEQDPGLFGITKNKTHGPCGPLNLSSSCMKDGKCTKKYPREFIHETQTRNDGYPLYGRRKPGEGGFVATVKLRMNNQLREFEVDNRWVVPYSPLLSKMFEAHTNVEYCNSVKSIEYICRYVNKGSDMAVFRLENGNGVLNEIIQYLMGSPSNPQSLWERYKESLSEDVLREHRRANPELNFCTEIYNQALILVEDKCVPISAKTLLELGLRAPLRIGADLVQNEILREMN</sequence>
<evidence type="ECO:0000313" key="3">
    <source>
        <dbReference type="Proteomes" id="UP000054495"/>
    </source>
</evidence>
<dbReference type="AlphaFoldDB" id="A0A0D6LWJ4"/>
<evidence type="ECO:0000313" key="2">
    <source>
        <dbReference type="EMBL" id="EPB71997.1"/>
    </source>
</evidence>
<dbReference type="PANTHER" id="PTHR10492:SF57">
    <property type="entry name" value="ATP-DEPENDENT DNA HELICASE"/>
    <property type="match status" value="1"/>
</dbReference>
<feature type="domain" description="Helitron helicase-like" evidence="1">
    <location>
        <begin position="4"/>
        <end position="108"/>
    </location>
</feature>
<dbReference type="PANTHER" id="PTHR10492">
    <property type="match status" value="1"/>
</dbReference>
<organism evidence="2 3">
    <name type="scientific">Ancylostoma ceylanicum</name>
    <dbReference type="NCBI Taxonomy" id="53326"/>
    <lineage>
        <taxon>Eukaryota</taxon>
        <taxon>Metazoa</taxon>
        <taxon>Ecdysozoa</taxon>
        <taxon>Nematoda</taxon>
        <taxon>Chromadorea</taxon>
        <taxon>Rhabditida</taxon>
        <taxon>Rhabditina</taxon>
        <taxon>Rhabditomorpha</taxon>
        <taxon>Strongyloidea</taxon>
        <taxon>Ancylostomatidae</taxon>
        <taxon>Ancylostomatinae</taxon>
        <taxon>Ancylostoma</taxon>
    </lineage>
</organism>
<reference evidence="2 3" key="1">
    <citation type="submission" date="2013-05" db="EMBL/GenBank/DDBJ databases">
        <title>Draft genome of the parasitic nematode Anyclostoma ceylanicum.</title>
        <authorList>
            <person name="Mitreva M."/>
        </authorList>
    </citation>
    <scope>NUCLEOTIDE SEQUENCE [LARGE SCALE GENOMIC DNA]</scope>
</reference>
<protein>
    <recommendedName>
        <fullName evidence="1">Helitron helicase-like domain-containing protein</fullName>
    </recommendedName>
</protein>
<gene>
    <name evidence="2" type="ORF">ANCCEY_08921</name>
</gene>
<name>A0A0D6LWJ4_9BILA</name>
<dbReference type="Proteomes" id="UP000054495">
    <property type="component" value="Unassembled WGS sequence"/>
</dbReference>
<accession>A0A0D6LWJ4</accession>